<keyword evidence="12" id="KW-1185">Reference proteome</keyword>
<dbReference type="STRING" id="1514105.AOC36_04300"/>
<accession>A0A0X8GZC2</accession>
<dbReference type="PANTHER" id="PTHR24421:SF10">
    <property type="entry name" value="NITRATE_NITRITE SENSOR PROTEIN NARQ"/>
    <property type="match status" value="1"/>
</dbReference>
<dbReference type="KEGG" id="erl:AOC36_04300"/>
<evidence type="ECO:0000256" key="1">
    <source>
        <dbReference type="ARBA" id="ARBA00000085"/>
    </source>
</evidence>
<protein>
    <recommendedName>
        <fullName evidence="2">histidine kinase</fullName>
        <ecNumber evidence="2">2.7.13.3</ecNumber>
    </recommendedName>
</protein>
<evidence type="ECO:0000256" key="2">
    <source>
        <dbReference type="ARBA" id="ARBA00012438"/>
    </source>
</evidence>
<dbReference type="InterPro" id="IPR050482">
    <property type="entry name" value="Sensor_HK_TwoCompSys"/>
</dbReference>
<sequence length="374" mass="42975">MISFWFNLFFLGLTWGLGLLIKTDTSHISALDFGLSAVFFSVYFSCAIIKNNKIIMRLTSMLLDILVFVVFIQGNFNSAAPLIFIILTYVSSQTNDPWGVRVHIFFQSVLMISVIPRIGMGKELLLVGMMMTIAYTWIILTDKKEHAYIELNTMYDTIQSDYRRLKRHSVIHEKALREEERKQIAREIHDSVGHRLTALLMQLEVLRMQTEGTELNQRIQQLKTLAQESLSETREAVKTLKHDETTGLNAVIQLIRKLESESHLEITFQVKAGALSFPLSSSQSVILYRCIQESLTNMMRHAQTRIGHVEFSLIGEQFFRFQVSNPLDFVVPYQEGFGLTSMRERLLQIQGTLTISQTHDQFIVLGVFPMEKEV</sequence>
<keyword evidence="6" id="KW-0418">Kinase</keyword>
<keyword evidence="7" id="KW-0067">ATP-binding</keyword>
<feature type="transmembrane region" description="Helical" evidence="9">
    <location>
        <begin position="123"/>
        <end position="140"/>
    </location>
</feature>
<keyword evidence="5" id="KW-0547">Nucleotide-binding</keyword>
<organism evidence="11 12">
    <name type="scientific">Erysipelothrix larvae</name>
    <dbReference type="NCBI Taxonomy" id="1514105"/>
    <lineage>
        <taxon>Bacteria</taxon>
        <taxon>Bacillati</taxon>
        <taxon>Bacillota</taxon>
        <taxon>Erysipelotrichia</taxon>
        <taxon>Erysipelotrichales</taxon>
        <taxon>Erysipelotrichaceae</taxon>
        <taxon>Erysipelothrix</taxon>
    </lineage>
</organism>
<dbReference type="InterPro" id="IPR011712">
    <property type="entry name" value="Sig_transdc_His_kin_sub3_dim/P"/>
</dbReference>
<dbReference type="GO" id="GO:0046983">
    <property type="term" value="F:protein dimerization activity"/>
    <property type="evidence" value="ECO:0007669"/>
    <property type="project" value="InterPro"/>
</dbReference>
<evidence type="ECO:0000256" key="4">
    <source>
        <dbReference type="ARBA" id="ARBA00022679"/>
    </source>
</evidence>
<feature type="domain" description="Signal transduction histidine kinase subgroup 3 dimerisation and phosphoacceptor" evidence="10">
    <location>
        <begin position="180"/>
        <end position="243"/>
    </location>
</feature>
<dbReference type="InterPro" id="IPR036890">
    <property type="entry name" value="HATPase_C_sf"/>
</dbReference>
<keyword evidence="9" id="KW-0472">Membrane</keyword>
<reference evidence="11 12" key="1">
    <citation type="submission" date="2015-10" db="EMBL/GenBank/DDBJ databases">
        <title>Erysipelothrix larvae sp. LV19 isolated from the larval gut of the rhinoceros beetle, Trypoxylus dichotomus.</title>
        <authorList>
            <person name="Lim S."/>
            <person name="Kim B.-C."/>
        </authorList>
    </citation>
    <scope>NUCLEOTIDE SEQUENCE [LARGE SCALE GENOMIC DNA]</scope>
    <source>
        <strain evidence="11 12">LV19</strain>
    </source>
</reference>
<keyword evidence="9" id="KW-0812">Transmembrane</keyword>
<keyword evidence="9" id="KW-1133">Transmembrane helix</keyword>
<gene>
    <name evidence="11" type="ORF">AOC36_04300</name>
</gene>
<dbReference type="EMBL" id="CP013213">
    <property type="protein sequence ID" value="AMC93219.1"/>
    <property type="molecule type" value="Genomic_DNA"/>
</dbReference>
<dbReference type="Gene3D" id="1.20.5.1930">
    <property type="match status" value="1"/>
</dbReference>
<dbReference type="PANTHER" id="PTHR24421">
    <property type="entry name" value="NITRATE/NITRITE SENSOR PROTEIN NARX-RELATED"/>
    <property type="match status" value="1"/>
</dbReference>
<dbReference type="GO" id="GO:0005524">
    <property type="term" value="F:ATP binding"/>
    <property type="evidence" value="ECO:0007669"/>
    <property type="project" value="UniProtKB-KW"/>
</dbReference>
<dbReference type="Pfam" id="PF07730">
    <property type="entry name" value="HisKA_3"/>
    <property type="match status" value="1"/>
</dbReference>
<evidence type="ECO:0000256" key="6">
    <source>
        <dbReference type="ARBA" id="ARBA00022777"/>
    </source>
</evidence>
<name>A0A0X8GZC2_9FIRM</name>
<dbReference type="GO" id="GO:0000155">
    <property type="term" value="F:phosphorelay sensor kinase activity"/>
    <property type="evidence" value="ECO:0007669"/>
    <property type="project" value="InterPro"/>
</dbReference>
<evidence type="ECO:0000256" key="7">
    <source>
        <dbReference type="ARBA" id="ARBA00022840"/>
    </source>
</evidence>
<dbReference type="EC" id="2.7.13.3" evidence="2"/>
<dbReference type="AlphaFoldDB" id="A0A0X8GZC2"/>
<dbReference type="CDD" id="cd16917">
    <property type="entry name" value="HATPase_UhpB-NarQ-NarX-like"/>
    <property type="match status" value="1"/>
</dbReference>
<dbReference type="RefSeq" id="WP_067631774.1">
    <property type="nucleotide sequence ID" value="NZ_CP013213.1"/>
</dbReference>
<dbReference type="Proteomes" id="UP000063781">
    <property type="component" value="Chromosome"/>
</dbReference>
<evidence type="ECO:0000256" key="8">
    <source>
        <dbReference type="ARBA" id="ARBA00023012"/>
    </source>
</evidence>
<proteinExistence type="predicted"/>
<dbReference type="Gene3D" id="3.30.565.10">
    <property type="entry name" value="Histidine kinase-like ATPase, C-terminal domain"/>
    <property type="match status" value="1"/>
</dbReference>
<evidence type="ECO:0000259" key="10">
    <source>
        <dbReference type="Pfam" id="PF07730"/>
    </source>
</evidence>
<keyword evidence="8" id="KW-0902">Two-component regulatory system</keyword>
<evidence type="ECO:0000313" key="12">
    <source>
        <dbReference type="Proteomes" id="UP000063781"/>
    </source>
</evidence>
<keyword evidence="4" id="KW-0808">Transferase</keyword>
<evidence type="ECO:0000256" key="3">
    <source>
        <dbReference type="ARBA" id="ARBA00022553"/>
    </source>
</evidence>
<feature type="transmembrane region" description="Helical" evidence="9">
    <location>
        <begin position="61"/>
        <end position="86"/>
    </location>
</feature>
<feature type="transmembrane region" description="Helical" evidence="9">
    <location>
        <begin position="33"/>
        <end position="49"/>
    </location>
</feature>
<evidence type="ECO:0000313" key="11">
    <source>
        <dbReference type="EMBL" id="AMC93219.1"/>
    </source>
</evidence>
<feature type="transmembrane region" description="Helical" evidence="9">
    <location>
        <begin position="98"/>
        <end position="116"/>
    </location>
</feature>
<evidence type="ECO:0000256" key="9">
    <source>
        <dbReference type="SAM" id="Phobius"/>
    </source>
</evidence>
<dbReference type="GO" id="GO:0016020">
    <property type="term" value="C:membrane"/>
    <property type="evidence" value="ECO:0007669"/>
    <property type="project" value="InterPro"/>
</dbReference>
<keyword evidence="3" id="KW-0597">Phosphoprotein</keyword>
<dbReference type="OrthoDB" id="9760839at2"/>
<comment type="catalytic activity">
    <reaction evidence="1">
        <text>ATP + protein L-histidine = ADP + protein N-phospho-L-histidine.</text>
        <dbReference type="EC" id="2.7.13.3"/>
    </reaction>
</comment>
<evidence type="ECO:0000256" key="5">
    <source>
        <dbReference type="ARBA" id="ARBA00022741"/>
    </source>
</evidence>